<sequence>DPSATKFDYIPFMEVVARDLKVMDLTAITFCKDNNIPVHVFDLMTPGNILRALRGEFLGTLVS</sequence>
<evidence type="ECO:0000256" key="4">
    <source>
        <dbReference type="ARBA" id="ARBA00022840"/>
    </source>
</evidence>
<accession>T1CA28</accession>
<comment type="caution">
    <text evidence="5">The sequence shown here is derived from an EMBL/GenBank/DDBJ whole genome shotgun (WGS) entry which is preliminary data.</text>
</comment>
<keyword evidence="4" id="KW-0067">ATP-binding</keyword>
<reference evidence="5" key="2">
    <citation type="journal article" date="2014" name="ISME J.">
        <title>Microbial stratification in low pH oxic and suboxic macroscopic growths along an acid mine drainage.</title>
        <authorList>
            <person name="Mendez-Garcia C."/>
            <person name="Mesa V."/>
            <person name="Sprenger R.R."/>
            <person name="Richter M."/>
            <person name="Diez M.S."/>
            <person name="Solano J."/>
            <person name="Bargiela R."/>
            <person name="Golyshina O.V."/>
            <person name="Manteca A."/>
            <person name="Ramos J.L."/>
            <person name="Gallego J.R."/>
            <person name="Llorente I."/>
            <person name="Martins Dos Santos V.A."/>
            <person name="Jensen O.N."/>
            <person name="Pelaez A.I."/>
            <person name="Sanchez J."/>
            <person name="Ferrer M."/>
        </authorList>
    </citation>
    <scope>NUCLEOTIDE SEQUENCE</scope>
</reference>
<dbReference type="AlphaFoldDB" id="T1CA28"/>
<evidence type="ECO:0000256" key="2">
    <source>
        <dbReference type="ARBA" id="ARBA00022741"/>
    </source>
</evidence>
<gene>
    <name evidence="5" type="ORF">B1A_02479</name>
</gene>
<dbReference type="SUPFAM" id="SSF53633">
    <property type="entry name" value="Carbamate kinase-like"/>
    <property type="match status" value="1"/>
</dbReference>
<organism evidence="5">
    <name type="scientific">mine drainage metagenome</name>
    <dbReference type="NCBI Taxonomy" id="410659"/>
    <lineage>
        <taxon>unclassified sequences</taxon>
        <taxon>metagenomes</taxon>
        <taxon>ecological metagenomes</taxon>
    </lineage>
</organism>
<dbReference type="GO" id="GO:0033862">
    <property type="term" value="F:UMP kinase activity"/>
    <property type="evidence" value="ECO:0007669"/>
    <property type="project" value="TreeGrafter"/>
</dbReference>
<name>T1CA28_9ZZZZ</name>
<keyword evidence="3 5" id="KW-0418">Kinase</keyword>
<dbReference type="PANTHER" id="PTHR42833:SF4">
    <property type="entry name" value="URIDYLATE KINASE PUMPKIN, CHLOROPLASTIC"/>
    <property type="match status" value="1"/>
</dbReference>
<evidence type="ECO:0000256" key="1">
    <source>
        <dbReference type="ARBA" id="ARBA00022679"/>
    </source>
</evidence>
<dbReference type="PANTHER" id="PTHR42833">
    <property type="entry name" value="URIDYLATE KINASE"/>
    <property type="match status" value="1"/>
</dbReference>
<dbReference type="EMBL" id="AUZX01001841">
    <property type="protein sequence ID" value="EQD78028.1"/>
    <property type="molecule type" value="Genomic_DNA"/>
</dbReference>
<keyword evidence="1" id="KW-0808">Transferase</keyword>
<dbReference type="Gene3D" id="3.40.1160.10">
    <property type="entry name" value="Acetylglutamate kinase-like"/>
    <property type="match status" value="1"/>
</dbReference>
<evidence type="ECO:0000256" key="3">
    <source>
        <dbReference type="ARBA" id="ARBA00022777"/>
    </source>
</evidence>
<protein>
    <submittedName>
        <fullName evidence="5">Uridylate kinase</fullName>
    </submittedName>
</protein>
<evidence type="ECO:0000313" key="5">
    <source>
        <dbReference type="EMBL" id="EQD78028.1"/>
    </source>
</evidence>
<reference evidence="5" key="1">
    <citation type="submission" date="2013-08" db="EMBL/GenBank/DDBJ databases">
        <authorList>
            <person name="Mendez C."/>
            <person name="Richter M."/>
            <person name="Ferrer M."/>
            <person name="Sanchez J."/>
        </authorList>
    </citation>
    <scope>NUCLEOTIDE SEQUENCE</scope>
</reference>
<proteinExistence type="predicted"/>
<dbReference type="GO" id="GO:0005524">
    <property type="term" value="F:ATP binding"/>
    <property type="evidence" value="ECO:0007669"/>
    <property type="project" value="UniProtKB-KW"/>
</dbReference>
<keyword evidence="2" id="KW-0547">Nucleotide-binding</keyword>
<dbReference type="InterPro" id="IPR036393">
    <property type="entry name" value="AceGlu_kinase-like_sf"/>
</dbReference>
<dbReference type="GO" id="GO:0006225">
    <property type="term" value="P:UDP biosynthetic process"/>
    <property type="evidence" value="ECO:0007669"/>
    <property type="project" value="TreeGrafter"/>
</dbReference>
<feature type="non-terminal residue" evidence="5">
    <location>
        <position position="1"/>
    </location>
</feature>